<name>A0AB34D294_BACCE</name>
<sequence>MIFILYDECKIVTRSYLGWEVISNQKNIKKYIFILKVTYEYNLCIRQKEILLKIFGMSEVEKITQYILI</sequence>
<accession>A0AB34D294</accession>
<proteinExistence type="predicted"/>
<protein>
    <submittedName>
        <fullName evidence="1">Uncharacterized protein</fullName>
    </submittedName>
</protein>
<gene>
    <name evidence="1" type="ORF">F8158_28195</name>
</gene>
<evidence type="ECO:0000313" key="1">
    <source>
        <dbReference type="EMBL" id="KAB2491180.1"/>
    </source>
</evidence>
<dbReference type="EMBL" id="WBPB01000074">
    <property type="protein sequence ID" value="KAB2491180.1"/>
    <property type="molecule type" value="Genomic_DNA"/>
</dbReference>
<reference evidence="1 2" key="1">
    <citation type="submission" date="2019-10" db="EMBL/GenBank/DDBJ databases">
        <title>Bacillus from the desert of Cuatro Cinegas, Coahuila.</title>
        <authorList>
            <person name="Olmedo-Alvarez G."/>
            <person name="Saldana S."/>
            <person name="Barcelo D."/>
        </authorList>
    </citation>
    <scope>NUCLEOTIDE SEQUENCE [LARGE SCALE GENOMIC DNA]</scope>
    <source>
        <strain evidence="1 2">CH101a_3T</strain>
    </source>
</reference>
<organism evidence="1 2">
    <name type="scientific">Bacillus cereus</name>
    <dbReference type="NCBI Taxonomy" id="1396"/>
    <lineage>
        <taxon>Bacteria</taxon>
        <taxon>Bacillati</taxon>
        <taxon>Bacillota</taxon>
        <taxon>Bacilli</taxon>
        <taxon>Bacillales</taxon>
        <taxon>Bacillaceae</taxon>
        <taxon>Bacillus</taxon>
        <taxon>Bacillus cereus group</taxon>
    </lineage>
</organism>
<evidence type="ECO:0000313" key="2">
    <source>
        <dbReference type="Proteomes" id="UP000477920"/>
    </source>
</evidence>
<dbReference type="Proteomes" id="UP000477920">
    <property type="component" value="Unassembled WGS sequence"/>
</dbReference>
<comment type="caution">
    <text evidence="1">The sequence shown here is derived from an EMBL/GenBank/DDBJ whole genome shotgun (WGS) entry which is preliminary data.</text>
</comment>
<dbReference type="AlphaFoldDB" id="A0AB34D294"/>